<evidence type="ECO:0000256" key="4">
    <source>
        <dbReference type="PROSITE-ProRule" id="PRU00335"/>
    </source>
</evidence>
<evidence type="ECO:0000256" key="3">
    <source>
        <dbReference type="ARBA" id="ARBA00023163"/>
    </source>
</evidence>
<keyword evidence="2 4" id="KW-0238">DNA-binding</keyword>
<feature type="domain" description="HTH tetR-type" evidence="5">
    <location>
        <begin position="7"/>
        <end position="67"/>
    </location>
</feature>
<dbReference type="PANTHER" id="PTHR47506:SF1">
    <property type="entry name" value="HTH-TYPE TRANSCRIPTIONAL REGULATOR YJDC"/>
    <property type="match status" value="1"/>
</dbReference>
<dbReference type="PRINTS" id="PR00455">
    <property type="entry name" value="HTHTETR"/>
</dbReference>
<dbReference type="PANTHER" id="PTHR47506">
    <property type="entry name" value="TRANSCRIPTIONAL REGULATORY PROTEIN"/>
    <property type="match status" value="1"/>
</dbReference>
<evidence type="ECO:0000313" key="6">
    <source>
        <dbReference type="EMBL" id="MBN0988916.1"/>
    </source>
</evidence>
<dbReference type="Pfam" id="PF00440">
    <property type="entry name" value="TetR_N"/>
    <property type="match status" value="1"/>
</dbReference>
<dbReference type="SUPFAM" id="SSF48498">
    <property type="entry name" value="Tetracyclin repressor-like, C-terminal domain"/>
    <property type="match status" value="1"/>
</dbReference>
<dbReference type="Gene3D" id="1.10.357.10">
    <property type="entry name" value="Tetracycline Repressor, domain 2"/>
    <property type="match status" value="1"/>
</dbReference>
<proteinExistence type="predicted"/>
<gene>
    <name evidence="6" type="ORF">JW498_16210</name>
</gene>
<name>A0ABS2WBA6_9GAMM</name>
<evidence type="ECO:0000256" key="1">
    <source>
        <dbReference type="ARBA" id="ARBA00023015"/>
    </source>
</evidence>
<feature type="DNA-binding region" description="H-T-H motif" evidence="4">
    <location>
        <begin position="30"/>
        <end position="49"/>
    </location>
</feature>
<evidence type="ECO:0000259" key="5">
    <source>
        <dbReference type="PROSITE" id="PS50977"/>
    </source>
</evidence>
<protein>
    <submittedName>
        <fullName evidence="6">TetR/AcrR family transcriptional regulator</fullName>
    </submittedName>
</protein>
<dbReference type="SUPFAM" id="SSF46689">
    <property type="entry name" value="Homeodomain-like"/>
    <property type="match status" value="1"/>
</dbReference>
<reference evidence="6 7" key="1">
    <citation type="submission" date="2021-02" db="EMBL/GenBank/DDBJ databases">
        <title>A novel species of genus Amphritea isolated from a fishpond in China.</title>
        <authorList>
            <person name="Lu H."/>
        </authorList>
    </citation>
    <scope>NUCLEOTIDE SEQUENCE [LARGE SCALE GENOMIC DNA]</scope>
    <source>
        <strain evidence="6 7">RP18W</strain>
    </source>
</reference>
<accession>A0ABS2WBA6</accession>
<sequence length="182" mass="20669">MQPIKKIPARDRILTTAHDLFYLDGIRATGIDRIIAESGVAKVTFYRHFPSKNDLIRAFLEYRHQRWIAWFKGALERHGQDIHAIVPALAEWFHSEQFRGCAFINSVGELANELPEVCEITRHHKQHMIQVISELVPQSTHRDELINALAVAIDGAIIHAQYDTTPENAVKAVDHIIAALIP</sequence>
<organism evidence="6 7">
    <name type="scientific">Amphritea pacifica</name>
    <dbReference type="NCBI Taxonomy" id="2811233"/>
    <lineage>
        <taxon>Bacteria</taxon>
        <taxon>Pseudomonadati</taxon>
        <taxon>Pseudomonadota</taxon>
        <taxon>Gammaproteobacteria</taxon>
        <taxon>Oceanospirillales</taxon>
        <taxon>Oceanospirillaceae</taxon>
        <taxon>Amphritea</taxon>
    </lineage>
</organism>
<evidence type="ECO:0000313" key="7">
    <source>
        <dbReference type="Proteomes" id="UP000760472"/>
    </source>
</evidence>
<comment type="caution">
    <text evidence="6">The sequence shown here is derived from an EMBL/GenBank/DDBJ whole genome shotgun (WGS) entry which is preliminary data.</text>
</comment>
<evidence type="ECO:0000256" key="2">
    <source>
        <dbReference type="ARBA" id="ARBA00023125"/>
    </source>
</evidence>
<keyword evidence="3" id="KW-0804">Transcription</keyword>
<dbReference type="InterPro" id="IPR036271">
    <property type="entry name" value="Tet_transcr_reg_TetR-rel_C_sf"/>
</dbReference>
<dbReference type="Proteomes" id="UP000760472">
    <property type="component" value="Unassembled WGS sequence"/>
</dbReference>
<dbReference type="InterPro" id="IPR009057">
    <property type="entry name" value="Homeodomain-like_sf"/>
</dbReference>
<dbReference type="EMBL" id="JAFFZP010000029">
    <property type="protein sequence ID" value="MBN0988916.1"/>
    <property type="molecule type" value="Genomic_DNA"/>
</dbReference>
<dbReference type="PROSITE" id="PS50977">
    <property type="entry name" value="HTH_TETR_2"/>
    <property type="match status" value="1"/>
</dbReference>
<keyword evidence="1" id="KW-0805">Transcription regulation</keyword>
<keyword evidence="7" id="KW-1185">Reference proteome</keyword>
<dbReference type="InterPro" id="IPR001647">
    <property type="entry name" value="HTH_TetR"/>
</dbReference>
<dbReference type="RefSeq" id="WP_205214067.1">
    <property type="nucleotide sequence ID" value="NZ_JAFFZP010000029.1"/>
</dbReference>